<organism evidence="3 4">
    <name type="scientific">Pangasianodon hypophthalmus</name>
    <name type="common">Striped catfish</name>
    <name type="synonym">Helicophagus hypophthalmus</name>
    <dbReference type="NCBI Taxonomy" id="310915"/>
    <lineage>
        <taxon>Eukaryota</taxon>
        <taxon>Metazoa</taxon>
        <taxon>Chordata</taxon>
        <taxon>Craniata</taxon>
        <taxon>Vertebrata</taxon>
        <taxon>Euteleostomi</taxon>
        <taxon>Actinopterygii</taxon>
        <taxon>Neopterygii</taxon>
        <taxon>Teleostei</taxon>
        <taxon>Ostariophysi</taxon>
        <taxon>Siluriformes</taxon>
        <taxon>Pangasiidae</taxon>
        <taxon>Pangasianodon</taxon>
    </lineage>
</organism>
<dbReference type="InterPro" id="IPR000837">
    <property type="entry name" value="AP-1"/>
</dbReference>
<dbReference type="PROSITE" id="PS50217">
    <property type="entry name" value="BZIP"/>
    <property type="match status" value="1"/>
</dbReference>
<dbReference type="PRINTS" id="PR00042">
    <property type="entry name" value="LEUZIPPRFOS"/>
</dbReference>
<protein>
    <recommendedName>
        <fullName evidence="2">BZIP domain-containing protein</fullName>
    </recommendedName>
</protein>
<feature type="region of interest" description="Disordered" evidence="1">
    <location>
        <begin position="180"/>
        <end position="212"/>
    </location>
</feature>
<dbReference type="GO" id="GO:0000978">
    <property type="term" value="F:RNA polymerase II cis-regulatory region sequence-specific DNA binding"/>
    <property type="evidence" value="ECO:0007669"/>
    <property type="project" value="TreeGrafter"/>
</dbReference>
<evidence type="ECO:0000313" key="4">
    <source>
        <dbReference type="Proteomes" id="UP000327468"/>
    </source>
</evidence>
<evidence type="ECO:0000259" key="2">
    <source>
        <dbReference type="PROSITE" id="PS50217"/>
    </source>
</evidence>
<evidence type="ECO:0000313" key="3">
    <source>
        <dbReference type="EMBL" id="KAB5517048.1"/>
    </source>
</evidence>
<keyword evidence="4" id="KW-1185">Reference proteome</keyword>
<feature type="region of interest" description="Disordered" evidence="1">
    <location>
        <begin position="1"/>
        <end position="29"/>
    </location>
</feature>
<dbReference type="Proteomes" id="UP000327468">
    <property type="component" value="Chromosome 30"/>
</dbReference>
<dbReference type="SUPFAM" id="SSF57959">
    <property type="entry name" value="Leucine zipper domain"/>
    <property type="match status" value="1"/>
</dbReference>
<proteinExistence type="predicted"/>
<dbReference type="SMART" id="SM00338">
    <property type="entry name" value="BRLZ"/>
    <property type="match status" value="1"/>
</dbReference>
<dbReference type="FunFam" id="1.20.5.170:FF:000006">
    <property type="entry name" value="fos-related antigen 2 isoform X1"/>
    <property type="match status" value="1"/>
</dbReference>
<dbReference type="PANTHER" id="PTHR23351">
    <property type="entry name" value="FOS TRANSCRIPTION FACTOR-RELATED"/>
    <property type="match status" value="1"/>
</dbReference>
<feature type="compositionally biased region" description="Basic residues" evidence="1">
    <location>
        <begin position="61"/>
        <end position="78"/>
    </location>
</feature>
<comment type="caution">
    <text evidence="3">The sequence shown here is derived from an EMBL/GenBank/DDBJ whole genome shotgun (WGS) entry which is preliminary data.</text>
</comment>
<dbReference type="EMBL" id="VFJC01000031">
    <property type="protein sequence ID" value="KAB5517048.1"/>
    <property type="molecule type" value="Genomic_DNA"/>
</dbReference>
<dbReference type="AlphaFoldDB" id="A0A5N5JCR8"/>
<feature type="domain" description="BZIP" evidence="2">
    <location>
        <begin position="109"/>
        <end position="172"/>
    </location>
</feature>
<sequence>MPKTGSSSRGQLSAKEALAQSSDDGPFVPTVTAIATAPDLKWMVLSTDISSVDPCSGDKQKKTHTPQKKAHTPQKKTHTPQMKREPETGPGFSVGRRKAQKEQLSPEEEERRRLRRERNKLAAAKCRNRRRQLTDSLQAETDSLEEEKAALEAEISGLMKEKEQLELLLMSHKPHCKIPTEVEGEEKKEEEEKEEKEVSDETTQKKSPVLHVTSASTSSVNLEKMAASPVPLHQEPVISGDSDVLLCSSAELEPYIDIKDVAMEELGSKMEYDDDDMDLLVPDIDLSASLGLSEWETLYMSMGGSLEPLTFDFTQAEECEGGKMKPAAENSTLLTL</sequence>
<dbReference type="InterPro" id="IPR046347">
    <property type="entry name" value="bZIP_sf"/>
</dbReference>
<dbReference type="Pfam" id="PF00170">
    <property type="entry name" value="bZIP_1"/>
    <property type="match status" value="1"/>
</dbReference>
<dbReference type="CDD" id="cd14721">
    <property type="entry name" value="bZIP_Fos"/>
    <property type="match status" value="1"/>
</dbReference>
<feature type="region of interest" description="Disordered" evidence="1">
    <location>
        <begin position="50"/>
        <end position="145"/>
    </location>
</feature>
<accession>A0A5N5JCR8</accession>
<reference evidence="3 4" key="1">
    <citation type="submission" date="2019-06" db="EMBL/GenBank/DDBJ databases">
        <title>A chromosome-scale genome assembly of the striped catfish, Pangasianodon hypophthalmus.</title>
        <authorList>
            <person name="Wen M."/>
            <person name="Zahm M."/>
            <person name="Roques C."/>
            <person name="Cabau C."/>
            <person name="Klopp C."/>
            <person name="Donnadieu C."/>
            <person name="Jouanno E."/>
            <person name="Avarre J.-C."/>
            <person name="Campet M."/>
            <person name="Ha T.T.T."/>
            <person name="Dugue R."/>
            <person name="Lampietro C."/>
            <person name="Louis A."/>
            <person name="Herpin A."/>
            <person name="Echchiki A."/>
            <person name="Berthelot C."/>
            <person name="Parey E."/>
            <person name="Roest-Crollius H."/>
            <person name="Braasch I."/>
            <person name="Postlethwait J."/>
            <person name="Bobe J."/>
            <person name="Montfort J."/>
            <person name="Bouchez O."/>
            <person name="Begum T."/>
            <person name="Schartl M."/>
            <person name="Guiguen Y."/>
        </authorList>
    </citation>
    <scope>NUCLEOTIDE SEQUENCE [LARGE SCALE GENOMIC DNA]</scope>
    <source>
        <strain evidence="3 4">Indonesia</strain>
        <tissue evidence="3">Blood</tissue>
    </source>
</reference>
<dbReference type="PROSITE" id="PS00036">
    <property type="entry name" value="BZIP_BASIC"/>
    <property type="match status" value="1"/>
</dbReference>
<feature type="compositionally biased region" description="Acidic residues" evidence="1">
    <location>
        <begin position="182"/>
        <end position="200"/>
    </location>
</feature>
<evidence type="ECO:0000256" key="1">
    <source>
        <dbReference type="SAM" id="MobiDB-lite"/>
    </source>
</evidence>
<dbReference type="InterPro" id="IPR004827">
    <property type="entry name" value="bZIP"/>
</dbReference>
<dbReference type="Gene3D" id="1.20.5.170">
    <property type="match status" value="1"/>
</dbReference>
<gene>
    <name evidence="3" type="ORF">PHYPO_G00184980</name>
</gene>
<feature type="compositionally biased region" description="Polar residues" evidence="1">
    <location>
        <begin position="1"/>
        <end position="11"/>
    </location>
</feature>
<dbReference type="GO" id="GO:0000981">
    <property type="term" value="F:DNA-binding transcription factor activity, RNA polymerase II-specific"/>
    <property type="evidence" value="ECO:0007669"/>
    <property type="project" value="TreeGrafter"/>
</dbReference>
<dbReference type="PANTHER" id="PTHR23351:SF52">
    <property type="entry name" value="PROTO-ONCOGENE C-FOS-RELATED"/>
    <property type="match status" value="1"/>
</dbReference>
<name>A0A5N5JCR8_PANHP</name>
<dbReference type="GO" id="GO:0005634">
    <property type="term" value="C:nucleus"/>
    <property type="evidence" value="ECO:0007669"/>
    <property type="project" value="TreeGrafter"/>
</dbReference>